<proteinExistence type="predicted"/>
<dbReference type="RefSeq" id="WP_192463177.1">
    <property type="nucleotide sequence ID" value="NZ_JACYFJ010000006.1"/>
</dbReference>
<keyword evidence="2" id="KW-1185">Reference proteome</keyword>
<gene>
    <name evidence="1" type="ORF">ACFOUT_17665</name>
</gene>
<comment type="caution">
    <text evidence="1">The sequence shown here is derived from an EMBL/GenBank/DDBJ whole genome shotgun (WGS) entry which is preliminary data.</text>
</comment>
<dbReference type="Proteomes" id="UP001595814">
    <property type="component" value="Unassembled WGS sequence"/>
</dbReference>
<name>A0ABV8JYN6_9FLAO</name>
<evidence type="ECO:0000313" key="1">
    <source>
        <dbReference type="EMBL" id="MFC4097718.1"/>
    </source>
</evidence>
<protein>
    <submittedName>
        <fullName evidence="1">DUF2256 domain-containing protein</fullName>
    </submittedName>
</protein>
<sequence length="46" mass="5743">MHKKLHLPTKLCPICDRPFTWRKKWEKDWDNIKYCSHKCRTSRKQA</sequence>
<dbReference type="PANTHER" id="PTHR37463">
    <property type="entry name" value="GSL3115 PROTEIN"/>
    <property type="match status" value="1"/>
</dbReference>
<organism evidence="1 2">
    <name type="scientific">Euzebyella saccharophila</name>
    <dbReference type="NCBI Taxonomy" id="679664"/>
    <lineage>
        <taxon>Bacteria</taxon>
        <taxon>Pseudomonadati</taxon>
        <taxon>Bacteroidota</taxon>
        <taxon>Flavobacteriia</taxon>
        <taxon>Flavobacteriales</taxon>
        <taxon>Flavobacteriaceae</taxon>
        <taxon>Euzebyella</taxon>
    </lineage>
</organism>
<evidence type="ECO:0000313" key="2">
    <source>
        <dbReference type="Proteomes" id="UP001595814"/>
    </source>
</evidence>
<dbReference type="Pfam" id="PF10013">
    <property type="entry name" value="DUF2256"/>
    <property type="match status" value="1"/>
</dbReference>
<dbReference type="InterPro" id="IPR017136">
    <property type="entry name" value="UCP037205"/>
</dbReference>
<accession>A0ABV8JYN6</accession>
<dbReference type="PANTHER" id="PTHR37463:SF1">
    <property type="entry name" value="DUF2256 DOMAIN-CONTAINING PROTEIN"/>
    <property type="match status" value="1"/>
</dbReference>
<reference evidence="2" key="1">
    <citation type="journal article" date="2019" name="Int. J. Syst. Evol. Microbiol.">
        <title>The Global Catalogue of Microorganisms (GCM) 10K type strain sequencing project: providing services to taxonomists for standard genome sequencing and annotation.</title>
        <authorList>
            <consortium name="The Broad Institute Genomics Platform"/>
            <consortium name="The Broad Institute Genome Sequencing Center for Infectious Disease"/>
            <person name="Wu L."/>
            <person name="Ma J."/>
        </authorList>
    </citation>
    <scope>NUCLEOTIDE SEQUENCE [LARGE SCALE GENOMIC DNA]</scope>
    <source>
        <strain evidence="2">CECT 7477</strain>
    </source>
</reference>
<dbReference type="PIRSF" id="PIRSF037205">
    <property type="entry name" value="UCP037205"/>
    <property type="match status" value="1"/>
</dbReference>
<dbReference type="EMBL" id="JBHSAW010000024">
    <property type="protein sequence ID" value="MFC4097718.1"/>
    <property type="molecule type" value="Genomic_DNA"/>
</dbReference>